<name>A0A653DQK1_CALMS</name>
<dbReference type="AlphaFoldDB" id="A0A653DQK1"/>
<keyword evidence="1" id="KW-0732">Signal</keyword>
<evidence type="ECO:0000313" key="3">
    <source>
        <dbReference type="Proteomes" id="UP000410492"/>
    </source>
</evidence>
<proteinExistence type="predicted"/>
<organism evidence="2 3">
    <name type="scientific">Callosobruchus maculatus</name>
    <name type="common">Southern cowpea weevil</name>
    <name type="synonym">Pulse bruchid</name>
    <dbReference type="NCBI Taxonomy" id="64391"/>
    <lineage>
        <taxon>Eukaryota</taxon>
        <taxon>Metazoa</taxon>
        <taxon>Ecdysozoa</taxon>
        <taxon>Arthropoda</taxon>
        <taxon>Hexapoda</taxon>
        <taxon>Insecta</taxon>
        <taxon>Pterygota</taxon>
        <taxon>Neoptera</taxon>
        <taxon>Endopterygota</taxon>
        <taxon>Coleoptera</taxon>
        <taxon>Polyphaga</taxon>
        <taxon>Cucujiformia</taxon>
        <taxon>Chrysomeloidea</taxon>
        <taxon>Chrysomelidae</taxon>
        <taxon>Bruchinae</taxon>
        <taxon>Bruchini</taxon>
        <taxon>Callosobruchus</taxon>
    </lineage>
</organism>
<dbReference type="Proteomes" id="UP000410492">
    <property type="component" value="Unassembled WGS sequence"/>
</dbReference>
<gene>
    <name evidence="2" type="ORF">CALMAC_LOCUS19587</name>
</gene>
<reference evidence="2 3" key="1">
    <citation type="submission" date="2019-01" db="EMBL/GenBank/DDBJ databases">
        <authorList>
            <person name="Sayadi A."/>
        </authorList>
    </citation>
    <scope>NUCLEOTIDE SEQUENCE [LARGE SCALE GENOMIC DNA]</scope>
</reference>
<dbReference type="EMBL" id="CAACVG010013901">
    <property type="protein sequence ID" value="VEN62488.1"/>
    <property type="molecule type" value="Genomic_DNA"/>
</dbReference>
<keyword evidence="3" id="KW-1185">Reference proteome</keyword>
<accession>A0A653DQK1</accession>
<evidence type="ECO:0000313" key="2">
    <source>
        <dbReference type="EMBL" id="VEN62488.1"/>
    </source>
</evidence>
<sequence>MLFECLAVFFHLLCILRRFLGFNLKCNMQYSPIFSMIGM</sequence>
<evidence type="ECO:0000256" key="1">
    <source>
        <dbReference type="SAM" id="SignalP"/>
    </source>
</evidence>
<feature type="chain" id="PRO_5024871896" evidence="1">
    <location>
        <begin position="22"/>
        <end position="39"/>
    </location>
</feature>
<feature type="signal peptide" evidence="1">
    <location>
        <begin position="1"/>
        <end position="21"/>
    </location>
</feature>
<protein>
    <submittedName>
        <fullName evidence="2">Uncharacterized protein</fullName>
    </submittedName>
</protein>